<dbReference type="SUPFAM" id="SSF52047">
    <property type="entry name" value="RNI-like"/>
    <property type="match status" value="1"/>
</dbReference>
<dbReference type="AlphaFoldDB" id="A0A197KGF5"/>
<evidence type="ECO:0000313" key="2">
    <source>
        <dbReference type="Proteomes" id="UP000078512"/>
    </source>
</evidence>
<accession>A0A197KGF5</accession>
<sequence length="697" mass="80533">MRFFKQRTQTTTAVQQSSTTTTVVPLSPLDVNEILELIFSYLDNHTLSVSVVLVCRRWRLLNQNRLLREVYWHEDWKSSRKQRTACRLPGAGRLHCCLPFEGTREQNDIGKYSIRAVLGRLDAEYQKLVAQRKRDTALNNTHNNYNSRRQSTFRTWTTTSMPMAKAMAMPTLYDFTPLRELNLFINFNHGKSLNTFPFPPSLTKLSIALRFAFYSESDLSRIVRRCPLLESVSVETYATPGVTLTWSTPFEPKEIQSLPLRSLVLSHASFAQDHLENLLPHAPDLKELKLKGMRWTAGGNYDWTQLSACLRTHNITLDSVHFSIHGANMTLEEKEHFLTEVHPQSTRELTLWALDVTPQFLQTLLLPPTNLTSLELYWKPTAVTCFAYLDRQELDHAPRLIHQYLCESDCLLHLTTLKTAIQHKDLDLFGRAVYVDLDKGLDNRTLQETTFQHMSSATPTFPSSSSSPSYPPMFWRCRGLHTLHIEVLCPRMHLFEHPVQSRIVYGYISRVCPLLEELDLCLPQDNQPNAEGCLDLKAGLCLLGRLRHLQRLRVYSNAMDVAVGCKDWDVNWILDSGRKSVLSRKSRQEEVEGWQNWRINEDRVETERAQVRQLSTESGTSNNYNRSTSVTDTAILDRLGNLGLLLEVEEMIREIDAGEIRPLPNLERLSFKYPIMLQPKEELQRMFPTRLEKLRRH</sequence>
<reference evidence="1 2" key="1">
    <citation type="submission" date="2016-05" db="EMBL/GenBank/DDBJ databases">
        <title>Genome sequencing reveals origins of a unique bacterial endosymbiosis in the earliest lineages of terrestrial Fungi.</title>
        <authorList>
            <consortium name="DOE Joint Genome Institute"/>
            <person name="Uehling J."/>
            <person name="Gryganskyi A."/>
            <person name="Hameed K."/>
            <person name="Tschaplinski T."/>
            <person name="Misztal P."/>
            <person name="Wu S."/>
            <person name="Desiro A."/>
            <person name="Vande Pol N."/>
            <person name="Du Z.-Y."/>
            <person name="Zienkiewicz A."/>
            <person name="Zienkiewicz K."/>
            <person name="Morin E."/>
            <person name="Tisserant E."/>
            <person name="Splivallo R."/>
            <person name="Hainaut M."/>
            <person name="Henrissat B."/>
            <person name="Ohm R."/>
            <person name="Kuo A."/>
            <person name="Yan J."/>
            <person name="Lipzen A."/>
            <person name="Nolan M."/>
            <person name="Labutti K."/>
            <person name="Barry K."/>
            <person name="Goldstein A."/>
            <person name="Labbe J."/>
            <person name="Schadt C."/>
            <person name="Tuskan G."/>
            <person name="Grigoriev I."/>
            <person name="Martin F."/>
            <person name="Vilgalys R."/>
            <person name="Bonito G."/>
        </authorList>
    </citation>
    <scope>NUCLEOTIDE SEQUENCE [LARGE SCALE GENOMIC DNA]</scope>
    <source>
        <strain evidence="1 2">AG-77</strain>
    </source>
</reference>
<dbReference type="InterPro" id="IPR032675">
    <property type="entry name" value="LRR_dom_sf"/>
</dbReference>
<protein>
    <submittedName>
        <fullName evidence="1">Uncharacterized protein</fullName>
    </submittedName>
</protein>
<proteinExistence type="predicted"/>
<keyword evidence="2" id="KW-1185">Reference proteome</keyword>
<dbReference type="OrthoDB" id="2429344at2759"/>
<name>A0A197KGF5_9FUNG</name>
<organism evidence="1 2">
    <name type="scientific">Linnemannia elongata AG-77</name>
    <dbReference type="NCBI Taxonomy" id="1314771"/>
    <lineage>
        <taxon>Eukaryota</taxon>
        <taxon>Fungi</taxon>
        <taxon>Fungi incertae sedis</taxon>
        <taxon>Mucoromycota</taxon>
        <taxon>Mortierellomycotina</taxon>
        <taxon>Mortierellomycetes</taxon>
        <taxon>Mortierellales</taxon>
        <taxon>Mortierellaceae</taxon>
        <taxon>Linnemannia</taxon>
    </lineage>
</organism>
<dbReference type="SUPFAM" id="SSF81383">
    <property type="entry name" value="F-box domain"/>
    <property type="match status" value="1"/>
</dbReference>
<gene>
    <name evidence="1" type="ORF">K457DRAFT_131951</name>
</gene>
<dbReference type="Gene3D" id="3.80.10.10">
    <property type="entry name" value="Ribonuclease Inhibitor"/>
    <property type="match status" value="1"/>
</dbReference>
<evidence type="ECO:0000313" key="1">
    <source>
        <dbReference type="EMBL" id="OAQ36812.1"/>
    </source>
</evidence>
<dbReference type="Proteomes" id="UP000078512">
    <property type="component" value="Unassembled WGS sequence"/>
</dbReference>
<dbReference type="InterPro" id="IPR036047">
    <property type="entry name" value="F-box-like_dom_sf"/>
</dbReference>
<dbReference type="Gene3D" id="1.20.1280.50">
    <property type="match status" value="1"/>
</dbReference>
<dbReference type="EMBL" id="KV442011">
    <property type="protein sequence ID" value="OAQ36812.1"/>
    <property type="molecule type" value="Genomic_DNA"/>
</dbReference>